<name>A0A5B7J9R3_PORTR</name>
<dbReference type="EMBL" id="VSRR010080071">
    <property type="protein sequence ID" value="MPC89154.1"/>
    <property type="molecule type" value="Genomic_DNA"/>
</dbReference>
<protein>
    <submittedName>
        <fullName evidence="1">Uncharacterized protein</fullName>
    </submittedName>
</protein>
<proteinExistence type="predicted"/>
<sequence length="82" mass="8797">MGSGRWSHGIRRGSAGTTLIQTRCQSQGLAMPNRIPRACLPYRASLTSVFPCTSPRLTLTGMHLTADTPKGPLRAMSVSVID</sequence>
<organism evidence="1 2">
    <name type="scientific">Portunus trituberculatus</name>
    <name type="common">Swimming crab</name>
    <name type="synonym">Neptunus trituberculatus</name>
    <dbReference type="NCBI Taxonomy" id="210409"/>
    <lineage>
        <taxon>Eukaryota</taxon>
        <taxon>Metazoa</taxon>
        <taxon>Ecdysozoa</taxon>
        <taxon>Arthropoda</taxon>
        <taxon>Crustacea</taxon>
        <taxon>Multicrustacea</taxon>
        <taxon>Malacostraca</taxon>
        <taxon>Eumalacostraca</taxon>
        <taxon>Eucarida</taxon>
        <taxon>Decapoda</taxon>
        <taxon>Pleocyemata</taxon>
        <taxon>Brachyura</taxon>
        <taxon>Eubrachyura</taxon>
        <taxon>Portunoidea</taxon>
        <taxon>Portunidae</taxon>
        <taxon>Portuninae</taxon>
        <taxon>Portunus</taxon>
    </lineage>
</organism>
<dbReference type="AlphaFoldDB" id="A0A5B7J9R3"/>
<reference evidence="1 2" key="1">
    <citation type="submission" date="2019-05" db="EMBL/GenBank/DDBJ databases">
        <title>Another draft genome of Portunus trituberculatus and its Hox gene families provides insights of decapod evolution.</title>
        <authorList>
            <person name="Jeong J.-H."/>
            <person name="Song I."/>
            <person name="Kim S."/>
            <person name="Choi T."/>
            <person name="Kim D."/>
            <person name="Ryu S."/>
            <person name="Kim W."/>
        </authorList>
    </citation>
    <scope>NUCLEOTIDE SEQUENCE [LARGE SCALE GENOMIC DNA]</scope>
    <source>
        <tissue evidence="1">Muscle</tissue>
    </source>
</reference>
<evidence type="ECO:0000313" key="1">
    <source>
        <dbReference type="EMBL" id="MPC89154.1"/>
    </source>
</evidence>
<comment type="caution">
    <text evidence="1">The sequence shown here is derived from an EMBL/GenBank/DDBJ whole genome shotgun (WGS) entry which is preliminary data.</text>
</comment>
<gene>
    <name evidence="1" type="ORF">E2C01_084089</name>
</gene>
<keyword evidence="2" id="KW-1185">Reference proteome</keyword>
<evidence type="ECO:0000313" key="2">
    <source>
        <dbReference type="Proteomes" id="UP000324222"/>
    </source>
</evidence>
<accession>A0A5B7J9R3</accession>
<dbReference type="Proteomes" id="UP000324222">
    <property type="component" value="Unassembled WGS sequence"/>
</dbReference>